<evidence type="ECO:0000256" key="4">
    <source>
        <dbReference type="ARBA" id="ARBA00022833"/>
    </source>
</evidence>
<evidence type="ECO:0000256" key="9">
    <source>
        <dbReference type="SAM" id="MobiDB-lite"/>
    </source>
</evidence>
<proteinExistence type="inferred from homology"/>
<dbReference type="Pfam" id="PF00484">
    <property type="entry name" value="Pro_CA"/>
    <property type="match status" value="1"/>
</dbReference>
<evidence type="ECO:0000256" key="8">
    <source>
        <dbReference type="RuleBase" id="RU003956"/>
    </source>
</evidence>
<evidence type="ECO:0000256" key="5">
    <source>
        <dbReference type="ARBA" id="ARBA00023239"/>
    </source>
</evidence>
<dbReference type="Gene3D" id="3.40.1050.10">
    <property type="entry name" value="Carbonic anhydrase"/>
    <property type="match status" value="1"/>
</dbReference>
<dbReference type="Proteomes" id="UP000751190">
    <property type="component" value="Unassembled WGS sequence"/>
</dbReference>
<evidence type="ECO:0000256" key="3">
    <source>
        <dbReference type="ARBA" id="ARBA00022723"/>
    </source>
</evidence>
<feature type="region of interest" description="Disordered" evidence="9">
    <location>
        <begin position="1"/>
        <end position="50"/>
    </location>
</feature>
<evidence type="ECO:0000313" key="10">
    <source>
        <dbReference type="EMBL" id="KAG8460978.1"/>
    </source>
</evidence>
<sequence length="274" mass="30646">MRRSARSVAPRLAAAGTNGARRLLSEGPPPRAVAPSLTPPAADPDDPLANPMARLLEQNKQWAAAMRSSPAMLKRMVQHKPKYLWIGCSDARVPANELLGEGAGEVFVHRNVANLVVSTDVNLMSVIQYAVTALKVSDIIVCGHYDCGGVRAAMRPTDHQPPLENWLRNIRDVVWLHRDTVMQIEDLEARYRKLVEVNTMQQSLNVFKTGAVQRARVASRMDPTSKHTLPRVHAVVYDPLEGELKPLSVDYKKLLKEQETVYQLYQLPEHARKQ</sequence>
<dbReference type="AlphaFoldDB" id="A0A8J5XC92"/>
<evidence type="ECO:0000256" key="7">
    <source>
        <dbReference type="PIRSR" id="PIRSR601765-1"/>
    </source>
</evidence>
<comment type="caution">
    <text evidence="10">The sequence shown here is derived from an EMBL/GenBank/DDBJ whole genome shotgun (WGS) entry which is preliminary data.</text>
</comment>
<feature type="binding site" evidence="7">
    <location>
        <position position="144"/>
    </location>
    <ligand>
        <name>Zn(2+)</name>
        <dbReference type="ChEBI" id="CHEBI:29105"/>
    </ligand>
</feature>
<evidence type="ECO:0000256" key="6">
    <source>
        <dbReference type="ARBA" id="ARBA00048348"/>
    </source>
</evidence>
<dbReference type="GO" id="GO:0008270">
    <property type="term" value="F:zinc ion binding"/>
    <property type="evidence" value="ECO:0007669"/>
    <property type="project" value="UniProtKB-UniRule"/>
</dbReference>
<gene>
    <name evidence="10" type="ORF">KFE25_010729</name>
</gene>
<feature type="compositionally biased region" description="Pro residues" evidence="9">
    <location>
        <begin position="27"/>
        <end position="42"/>
    </location>
</feature>
<dbReference type="InterPro" id="IPR015892">
    <property type="entry name" value="Carbonic_anhydrase_CS"/>
</dbReference>
<reference evidence="10" key="1">
    <citation type="submission" date="2021-05" db="EMBL/GenBank/DDBJ databases">
        <title>The genome of the haptophyte Pavlova lutheri (Diacronema luteri, Pavlovales) - a model for lipid biosynthesis in eukaryotic algae.</title>
        <authorList>
            <person name="Hulatt C.J."/>
            <person name="Posewitz M.C."/>
        </authorList>
    </citation>
    <scope>NUCLEOTIDE SEQUENCE</scope>
    <source>
        <strain evidence="10">NIVA-4/92</strain>
    </source>
</reference>
<comment type="similarity">
    <text evidence="1 8">Belongs to the beta-class carbonic anhydrase family.</text>
</comment>
<dbReference type="InterPro" id="IPR036874">
    <property type="entry name" value="Carbonic_anhydrase_sf"/>
</dbReference>
<dbReference type="InterPro" id="IPR001765">
    <property type="entry name" value="Carbonic_anhydrase"/>
</dbReference>
<dbReference type="EMBL" id="JAGTXO010000029">
    <property type="protein sequence ID" value="KAG8460978.1"/>
    <property type="molecule type" value="Genomic_DNA"/>
</dbReference>
<organism evidence="10 11">
    <name type="scientific">Diacronema lutheri</name>
    <name type="common">Unicellular marine alga</name>
    <name type="synonym">Monochrysis lutheri</name>
    <dbReference type="NCBI Taxonomy" id="2081491"/>
    <lineage>
        <taxon>Eukaryota</taxon>
        <taxon>Haptista</taxon>
        <taxon>Haptophyta</taxon>
        <taxon>Pavlovophyceae</taxon>
        <taxon>Pavlovales</taxon>
        <taxon>Pavlovaceae</taxon>
        <taxon>Diacronema</taxon>
    </lineage>
</organism>
<protein>
    <recommendedName>
        <fullName evidence="2 8">Carbonic anhydrase</fullName>
        <ecNumber evidence="2 8">4.2.1.1</ecNumber>
    </recommendedName>
    <alternativeName>
        <fullName evidence="8">Carbonate dehydratase</fullName>
    </alternativeName>
</protein>
<keyword evidence="5 8" id="KW-0456">Lyase</keyword>
<name>A0A8J5XC92_DIALT</name>
<evidence type="ECO:0000313" key="11">
    <source>
        <dbReference type="Proteomes" id="UP000751190"/>
    </source>
</evidence>
<comment type="function">
    <text evidence="8">Reversible hydration of carbon dioxide.</text>
</comment>
<keyword evidence="4 7" id="KW-0862">Zinc</keyword>
<dbReference type="GO" id="GO:0004089">
    <property type="term" value="F:carbonate dehydratase activity"/>
    <property type="evidence" value="ECO:0007669"/>
    <property type="project" value="UniProtKB-UniRule"/>
</dbReference>
<comment type="cofactor">
    <cofactor evidence="7">
        <name>Zn(2+)</name>
        <dbReference type="ChEBI" id="CHEBI:29105"/>
    </cofactor>
    <text evidence="7">Binds 1 zinc ion per subunit.</text>
</comment>
<dbReference type="OMA" id="FIAKHMG"/>
<dbReference type="SMART" id="SM00947">
    <property type="entry name" value="Pro_CA"/>
    <property type="match status" value="1"/>
</dbReference>
<dbReference type="EC" id="4.2.1.1" evidence="2 8"/>
<accession>A0A8J5XC92</accession>
<evidence type="ECO:0000256" key="2">
    <source>
        <dbReference type="ARBA" id="ARBA00012925"/>
    </source>
</evidence>
<dbReference type="OrthoDB" id="10248475at2759"/>
<dbReference type="PROSITE" id="PS00705">
    <property type="entry name" value="PROK_CO2_ANHYDRASE_2"/>
    <property type="match status" value="1"/>
</dbReference>
<keyword evidence="3 7" id="KW-0479">Metal-binding</keyword>
<dbReference type="CDD" id="cd00883">
    <property type="entry name" value="beta_CA_cladeA"/>
    <property type="match status" value="1"/>
</dbReference>
<feature type="binding site" evidence="7">
    <location>
        <position position="147"/>
    </location>
    <ligand>
        <name>Zn(2+)</name>
        <dbReference type="ChEBI" id="CHEBI:29105"/>
    </ligand>
</feature>
<dbReference type="GO" id="GO:0015976">
    <property type="term" value="P:carbon utilization"/>
    <property type="evidence" value="ECO:0007669"/>
    <property type="project" value="InterPro"/>
</dbReference>
<dbReference type="PANTHER" id="PTHR11002">
    <property type="entry name" value="CARBONIC ANHYDRASE"/>
    <property type="match status" value="1"/>
</dbReference>
<evidence type="ECO:0000256" key="1">
    <source>
        <dbReference type="ARBA" id="ARBA00006217"/>
    </source>
</evidence>
<dbReference type="SUPFAM" id="SSF53056">
    <property type="entry name" value="beta-carbonic anhydrase, cab"/>
    <property type="match status" value="1"/>
</dbReference>
<comment type="catalytic activity">
    <reaction evidence="6 8">
        <text>hydrogencarbonate + H(+) = CO2 + H2O</text>
        <dbReference type="Rhea" id="RHEA:10748"/>
        <dbReference type="ChEBI" id="CHEBI:15377"/>
        <dbReference type="ChEBI" id="CHEBI:15378"/>
        <dbReference type="ChEBI" id="CHEBI:16526"/>
        <dbReference type="ChEBI" id="CHEBI:17544"/>
        <dbReference type="EC" id="4.2.1.1"/>
    </reaction>
</comment>
<keyword evidence="11" id="KW-1185">Reference proteome</keyword>
<dbReference type="PANTHER" id="PTHR11002:SF76">
    <property type="entry name" value="CARBONIC ANHYDRASE"/>
    <property type="match status" value="1"/>
</dbReference>
<feature type="binding site" evidence="7">
    <location>
        <position position="90"/>
    </location>
    <ligand>
        <name>Zn(2+)</name>
        <dbReference type="ChEBI" id="CHEBI:29105"/>
    </ligand>
</feature>
<feature type="binding site" evidence="7">
    <location>
        <position position="88"/>
    </location>
    <ligand>
        <name>Zn(2+)</name>
        <dbReference type="ChEBI" id="CHEBI:29105"/>
    </ligand>
</feature>